<organism evidence="5">
    <name type="scientific">Culex pipiens pallens</name>
    <name type="common">Mosquito</name>
    <dbReference type="NCBI Taxonomy" id="42434"/>
    <lineage>
        <taxon>Eukaryota</taxon>
        <taxon>Metazoa</taxon>
        <taxon>Ecdysozoa</taxon>
        <taxon>Arthropoda</taxon>
        <taxon>Hexapoda</taxon>
        <taxon>Insecta</taxon>
        <taxon>Pterygota</taxon>
        <taxon>Neoptera</taxon>
        <taxon>Endopterygota</taxon>
        <taxon>Diptera</taxon>
        <taxon>Nematocera</taxon>
        <taxon>Culicoidea</taxon>
        <taxon>Culicidae</taxon>
        <taxon>Culicinae</taxon>
        <taxon>Culicini</taxon>
        <taxon>Culex</taxon>
        <taxon>Culex</taxon>
    </lineage>
</organism>
<dbReference type="InterPro" id="IPR036728">
    <property type="entry name" value="PBP_GOBP_sf"/>
</dbReference>
<proteinExistence type="evidence at transcript level"/>
<evidence type="ECO:0000256" key="2">
    <source>
        <dbReference type="ARBA" id="ARBA00008098"/>
    </source>
</evidence>
<accession>A0A142CQX7</accession>
<evidence type="ECO:0000256" key="1">
    <source>
        <dbReference type="ARBA" id="ARBA00004613"/>
    </source>
</evidence>
<dbReference type="Gene3D" id="1.10.238.20">
    <property type="entry name" value="Pheromone/general odorant binding protein domain"/>
    <property type="match status" value="1"/>
</dbReference>
<protein>
    <submittedName>
        <fullName evidence="5">Odorant binding protein 6</fullName>
    </submittedName>
</protein>
<dbReference type="EMBL" id="KU847967">
    <property type="protein sequence ID" value="AMQ13068.1"/>
    <property type="molecule type" value="mRNA"/>
</dbReference>
<reference evidence="5" key="1">
    <citation type="submission" date="2016-02" db="EMBL/GenBank/DDBJ databases">
        <authorList>
            <person name="Wen L."/>
            <person name="He K."/>
            <person name="Yang H."/>
        </authorList>
    </citation>
    <scope>NUCLEOTIDE SEQUENCE</scope>
</reference>
<dbReference type="SUPFAM" id="SSF47565">
    <property type="entry name" value="Insect pheromone/odorant-binding proteins"/>
    <property type="match status" value="1"/>
</dbReference>
<dbReference type="GO" id="GO:0035275">
    <property type="term" value="F:dibutyl phthalate binding"/>
    <property type="evidence" value="ECO:0007669"/>
    <property type="project" value="TreeGrafter"/>
</dbReference>
<evidence type="ECO:0000313" key="5">
    <source>
        <dbReference type="EMBL" id="AMQ13068.1"/>
    </source>
</evidence>
<feature type="signal peptide" evidence="4">
    <location>
        <begin position="1"/>
        <end position="21"/>
    </location>
</feature>
<evidence type="ECO:0000256" key="3">
    <source>
        <dbReference type="ARBA" id="ARBA00022525"/>
    </source>
</evidence>
<dbReference type="GO" id="GO:0042048">
    <property type="term" value="P:olfactory behavior"/>
    <property type="evidence" value="ECO:0007669"/>
    <property type="project" value="TreeGrafter"/>
</dbReference>
<dbReference type="PANTHER" id="PTHR21364:SF1">
    <property type="entry name" value="GENERAL ODORANT-BINDING PROTEIN LUSH"/>
    <property type="match status" value="1"/>
</dbReference>
<gene>
    <name evidence="5" type="primary">OBP6</name>
</gene>
<feature type="chain" id="PRO_5007493560" evidence="4">
    <location>
        <begin position="22"/>
        <end position="146"/>
    </location>
</feature>
<dbReference type="CDD" id="cd23992">
    <property type="entry name" value="PBP_GOBP"/>
    <property type="match status" value="1"/>
</dbReference>
<keyword evidence="3" id="KW-0964">Secreted</keyword>
<dbReference type="PANTHER" id="PTHR21364">
    <property type="entry name" value="GENERAL ODORANT-BINDING PROTEIN 19A"/>
    <property type="match status" value="1"/>
</dbReference>
<dbReference type="FunFam" id="1.10.238.20:FF:000001">
    <property type="entry name" value="General odorant-binding protein lush"/>
    <property type="match status" value="1"/>
</dbReference>
<dbReference type="GO" id="GO:0005549">
    <property type="term" value="F:odorant binding"/>
    <property type="evidence" value="ECO:0007669"/>
    <property type="project" value="InterPro"/>
</dbReference>
<dbReference type="GO" id="GO:0007608">
    <property type="term" value="P:sensory perception of smell"/>
    <property type="evidence" value="ECO:0007669"/>
    <property type="project" value="TreeGrafter"/>
</dbReference>
<sequence length="146" mass="16188">MERFTFVILVLFLKLLGPSDGAMTMKQLKNSLEMMRKACAPKFKVDDASLNELTAGNFRSDPDPELKCYTVCIAQMAGTLTKKGEISLSKTTAQIDAMLPNEMKAFAKEAMTACKDAQAGYKETCDKIYYSVKCVAEFNKDALLFP</sequence>
<comment type="similarity">
    <text evidence="2">Belongs to the PBP/GOBP family.</text>
</comment>
<keyword evidence="4" id="KW-0732">Signal</keyword>
<dbReference type="AlphaFoldDB" id="A0A142CQX7"/>
<name>A0A142CQX7_CULPA</name>
<evidence type="ECO:0000256" key="4">
    <source>
        <dbReference type="SAM" id="SignalP"/>
    </source>
</evidence>
<dbReference type="GO" id="GO:0005576">
    <property type="term" value="C:extracellular region"/>
    <property type="evidence" value="ECO:0007669"/>
    <property type="project" value="UniProtKB-SubCell"/>
</dbReference>
<dbReference type="Pfam" id="PF01395">
    <property type="entry name" value="PBP_GOBP"/>
    <property type="match status" value="1"/>
</dbReference>
<comment type="subcellular location">
    <subcellularLocation>
        <location evidence="1">Secreted</location>
    </subcellularLocation>
</comment>
<dbReference type="SMART" id="SM00708">
    <property type="entry name" value="PhBP"/>
    <property type="match status" value="1"/>
</dbReference>
<dbReference type="InterPro" id="IPR006170">
    <property type="entry name" value="PBP/GOBP"/>
</dbReference>